<dbReference type="PRINTS" id="PR01346">
    <property type="entry name" value="HELNAPAPROT"/>
</dbReference>
<dbReference type="InterPro" id="IPR002177">
    <property type="entry name" value="DPS_DNA-bd"/>
</dbReference>
<gene>
    <name evidence="4" type="ORF">K8V56_19845</name>
</gene>
<feature type="domain" description="Ferritin/DPS" evidence="3">
    <location>
        <begin position="23"/>
        <end position="162"/>
    </location>
</feature>
<dbReference type="Pfam" id="PF00210">
    <property type="entry name" value="Ferritin"/>
    <property type="match status" value="1"/>
</dbReference>
<name>A0A921G2G4_SPOPS</name>
<proteinExistence type="inferred from homology"/>
<dbReference type="PROSITE" id="PS00819">
    <property type="entry name" value="DPS_2"/>
    <property type="match status" value="1"/>
</dbReference>
<dbReference type="AlphaFoldDB" id="A0A921G2G4"/>
<dbReference type="Gene3D" id="1.20.1260.10">
    <property type="match status" value="1"/>
</dbReference>
<protein>
    <submittedName>
        <fullName evidence="4">DNA starvation/stationary phase protection protein</fullName>
    </submittedName>
</protein>
<comment type="similarity">
    <text evidence="1 2">Belongs to the Dps family.</text>
</comment>
<dbReference type="PANTHER" id="PTHR42932">
    <property type="entry name" value="GENERAL STRESS PROTEIN 20U"/>
    <property type="match status" value="1"/>
</dbReference>
<evidence type="ECO:0000313" key="4">
    <source>
        <dbReference type="EMBL" id="HJF34020.1"/>
    </source>
</evidence>
<dbReference type="PIRSF" id="PIRSF005900">
    <property type="entry name" value="Dps"/>
    <property type="match status" value="1"/>
</dbReference>
<dbReference type="InterPro" id="IPR012347">
    <property type="entry name" value="Ferritin-like"/>
</dbReference>
<dbReference type="InterPro" id="IPR023188">
    <property type="entry name" value="DPS_DNA-bd_CS"/>
</dbReference>
<dbReference type="Proteomes" id="UP000698173">
    <property type="component" value="Unassembled WGS sequence"/>
</dbReference>
<reference evidence="4" key="1">
    <citation type="journal article" date="2021" name="PeerJ">
        <title>Extensive microbial diversity within the chicken gut microbiome revealed by metagenomics and culture.</title>
        <authorList>
            <person name="Gilroy R."/>
            <person name="Ravi A."/>
            <person name="Getino M."/>
            <person name="Pursley I."/>
            <person name="Horton D.L."/>
            <person name="Alikhan N.F."/>
            <person name="Baker D."/>
            <person name="Gharbi K."/>
            <person name="Hall N."/>
            <person name="Watson M."/>
            <person name="Adriaenssens E.M."/>
            <person name="Foster-Nyarko E."/>
            <person name="Jarju S."/>
            <person name="Secka A."/>
            <person name="Antonio M."/>
            <person name="Oren A."/>
            <person name="Chaudhuri R.R."/>
            <person name="La Ragione R."/>
            <person name="Hildebrand F."/>
            <person name="Pallen M.J."/>
        </authorList>
    </citation>
    <scope>NUCLEOTIDE SEQUENCE</scope>
    <source>
        <strain evidence="4">CHK171-7178</strain>
    </source>
</reference>
<dbReference type="SUPFAM" id="SSF47240">
    <property type="entry name" value="Ferritin-like"/>
    <property type="match status" value="1"/>
</dbReference>
<evidence type="ECO:0000313" key="5">
    <source>
        <dbReference type="Proteomes" id="UP000698173"/>
    </source>
</evidence>
<dbReference type="InterPro" id="IPR008331">
    <property type="entry name" value="Ferritin_DPS_dom"/>
</dbReference>
<dbReference type="PANTHER" id="PTHR42932:SF1">
    <property type="entry name" value="GENERAL STRESS PROTEIN 20U"/>
    <property type="match status" value="1"/>
</dbReference>
<dbReference type="InterPro" id="IPR009078">
    <property type="entry name" value="Ferritin-like_SF"/>
</dbReference>
<comment type="caution">
    <text evidence="4">The sequence shown here is derived from an EMBL/GenBank/DDBJ whole genome shotgun (WGS) entry which is preliminary data.</text>
</comment>
<evidence type="ECO:0000256" key="1">
    <source>
        <dbReference type="ARBA" id="ARBA00009497"/>
    </source>
</evidence>
<dbReference type="GO" id="GO:0016722">
    <property type="term" value="F:oxidoreductase activity, acting on metal ions"/>
    <property type="evidence" value="ECO:0007669"/>
    <property type="project" value="InterPro"/>
</dbReference>
<evidence type="ECO:0000256" key="2">
    <source>
        <dbReference type="RuleBase" id="RU003875"/>
    </source>
</evidence>
<dbReference type="PROSITE" id="PS00818">
    <property type="entry name" value="DPS_1"/>
    <property type="match status" value="1"/>
</dbReference>
<sequence>MTMEHTSHPHVSNEDNKKVQDIVNKVVATEAVYLFKLYHRHFYVKGSHFFTLHEKFEELYTHTTEVFDEVAERLLAIDGQPYSSMTEFIEHSALEDYPQSKKTADMDMVRDTISDIHAIVKLLVDAIELTSEVGDSVTEDLLIGYKTEYDKQIWMLNAFLGRAAE</sequence>
<accession>A0A921G2G4</accession>
<evidence type="ECO:0000259" key="3">
    <source>
        <dbReference type="Pfam" id="PF00210"/>
    </source>
</evidence>
<reference evidence="4" key="2">
    <citation type="submission" date="2021-09" db="EMBL/GenBank/DDBJ databases">
        <authorList>
            <person name="Gilroy R."/>
        </authorList>
    </citation>
    <scope>NUCLEOTIDE SEQUENCE</scope>
    <source>
        <strain evidence="4">CHK171-7178</strain>
    </source>
</reference>
<dbReference type="GO" id="GO:0008199">
    <property type="term" value="F:ferric iron binding"/>
    <property type="evidence" value="ECO:0007669"/>
    <property type="project" value="InterPro"/>
</dbReference>
<organism evidence="4 5">
    <name type="scientific">Sporosarcina psychrophila</name>
    <name type="common">Bacillus psychrophilus</name>
    <dbReference type="NCBI Taxonomy" id="1476"/>
    <lineage>
        <taxon>Bacteria</taxon>
        <taxon>Bacillati</taxon>
        <taxon>Bacillota</taxon>
        <taxon>Bacilli</taxon>
        <taxon>Bacillales</taxon>
        <taxon>Caryophanaceae</taxon>
        <taxon>Sporosarcina</taxon>
    </lineage>
</organism>
<dbReference type="CDD" id="cd01043">
    <property type="entry name" value="DPS"/>
    <property type="match status" value="1"/>
</dbReference>
<dbReference type="EMBL" id="DYWT01000299">
    <property type="protein sequence ID" value="HJF34020.1"/>
    <property type="molecule type" value="Genomic_DNA"/>
</dbReference>